<dbReference type="CDD" id="cd00117">
    <property type="entry name" value="TFP"/>
    <property type="match status" value="1"/>
</dbReference>
<evidence type="ECO:0000256" key="1">
    <source>
        <dbReference type="SAM" id="SignalP"/>
    </source>
</evidence>
<gene>
    <name evidence="3" type="ORF">OXX778_LOCUS19905</name>
</gene>
<evidence type="ECO:0000259" key="2">
    <source>
        <dbReference type="Pfam" id="PF00087"/>
    </source>
</evidence>
<evidence type="ECO:0000313" key="3">
    <source>
        <dbReference type="EMBL" id="CAF1074735.1"/>
    </source>
</evidence>
<sequence length="107" mass="11897">MKSNLIVGIFFILALSFQLSNALKCYTCELGTCSSTNFGKLIECSDSSTACHKLYFKIGMENIERGCTTSCIQYDTGTHSGNTAKETCCYTDGSKYELNHFFKQLLI</sequence>
<comment type="caution">
    <text evidence="3">The sequence shown here is derived from an EMBL/GenBank/DDBJ whole genome shotgun (WGS) entry which is preliminary data.</text>
</comment>
<proteinExistence type="predicted"/>
<organism evidence="3 4">
    <name type="scientific">Brachionus calyciflorus</name>
    <dbReference type="NCBI Taxonomy" id="104777"/>
    <lineage>
        <taxon>Eukaryota</taxon>
        <taxon>Metazoa</taxon>
        <taxon>Spiralia</taxon>
        <taxon>Gnathifera</taxon>
        <taxon>Rotifera</taxon>
        <taxon>Eurotatoria</taxon>
        <taxon>Monogononta</taxon>
        <taxon>Pseudotrocha</taxon>
        <taxon>Ploima</taxon>
        <taxon>Brachionidae</taxon>
        <taxon>Brachionus</taxon>
    </lineage>
</organism>
<evidence type="ECO:0000313" key="4">
    <source>
        <dbReference type="Proteomes" id="UP000663879"/>
    </source>
</evidence>
<dbReference type="Pfam" id="PF00087">
    <property type="entry name" value="Toxin_TOLIP"/>
    <property type="match status" value="1"/>
</dbReference>
<dbReference type="EMBL" id="CAJNOC010006299">
    <property type="protein sequence ID" value="CAF1074735.1"/>
    <property type="molecule type" value="Genomic_DNA"/>
</dbReference>
<feature type="signal peptide" evidence="1">
    <location>
        <begin position="1"/>
        <end position="22"/>
    </location>
</feature>
<reference evidence="3" key="1">
    <citation type="submission" date="2021-02" db="EMBL/GenBank/DDBJ databases">
        <authorList>
            <person name="Nowell W R."/>
        </authorList>
    </citation>
    <scope>NUCLEOTIDE SEQUENCE</scope>
    <source>
        <strain evidence="3">Ploen Becks lab</strain>
    </source>
</reference>
<feature type="chain" id="PRO_5032890325" description="Snake toxin/toxin-like domain-containing protein" evidence="1">
    <location>
        <begin position="23"/>
        <end position="107"/>
    </location>
</feature>
<keyword evidence="1" id="KW-0732">Signal</keyword>
<dbReference type="SUPFAM" id="SSF57302">
    <property type="entry name" value="Snake toxin-like"/>
    <property type="match status" value="1"/>
</dbReference>
<dbReference type="AlphaFoldDB" id="A0A814M5N4"/>
<accession>A0A814M5N4</accession>
<keyword evidence="4" id="KW-1185">Reference proteome</keyword>
<protein>
    <recommendedName>
        <fullName evidence="2">Snake toxin/toxin-like domain-containing protein</fullName>
    </recommendedName>
</protein>
<dbReference type="InterPro" id="IPR035076">
    <property type="entry name" value="Toxin/TOLIP"/>
</dbReference>
<dbReference type="InterPro" id="IPR045860">
    <property type="entry name" value="Snake_toxin-like_sf"/>
</dbReference>
<dbReference type="Proteomes" id="UP000663879">
    <property type="component" value="Unassembled WGS sequence"/>
</dbReference>
<dbReference type="Gene3D" id="2.10.60.10">
    <property type="entry name" value="CD59"/>
    <property type="match status" value="1"/>
</dbReference>
<name>A0A814M5N4_9BILA</name>
<feature type="domain" description="Snake toxin/toxin-like" evidence="2">
    <location>
        <begin position="23"/>
        <end position="92"/>
    </location>
</feature>